<organism evidence="8 9">
    <name type="scientific">Thermaurantimonas aggregans</name>
    <dbReference type="NCBI Taxonomy" id="2173829"/>
    <lineage>
        <taxon>Bacteria</taxon>
        <taxon>Pseudomonadati</taxon>
        <taxon>Bacteroidota</taxon>
        <taxon>Flavobacteriia</taxon>
        <taxon>Flavobacteriales</taxon>
        <taxon>Schleiferiaceae</taxon>
        <taxon>Thermaurantimonas</taxon>
    </lineage>
</organism>
<dbReference type="Pfam" id="PF03755">
    <property type="entry name" value="YicC-like_N"/>
    <property type="match status" value="1"/>
</dbReference>
<keyword evidence="4" id="KW-0378">Hydrolase</keyword>
<evidence type="ECO:0000256" key="4">
    <source>
        <dbReference type="ARBA" id="ARBA00022801"/>
    </source>
</evidence>
<dbReference type="PANTHER" id="PTHR30636:SF3">
    <property type="entry name" value="UPF0701 PROTEIN YICC"/>
    <property type="match status" value="1"/>
</dbReference>
<dbReference type="InterPro" id="IPR013551">
    <property type="entry name" value="YicC-like_C"/>
</dbReference>
<evidence type="ECO:0000313" key="9">
    <source>
        <dbReference type="Proteomes" id="UP000286715"/>
    </source>
</evidence>
<keyword evidence="2" id="KW-0540">Nuclease</keyword>
<sequence length="283" mass="33262">MTGFGKHTFQWRGKRYVAEIKTLNSRQLDLTLRIPAEFRPLEPNIRKLTADYLLRGKVDITIHSDSQEAQLPINEEVLMLYLEYFKKLSHQFGFQTDLLQAAIRMPDVFAQTPVEHSEEDIFSFEKDFTIALEYVIKHRQAEGSAHTKEFEKEISAIRFLLAQIEPFEKERIDRIRERLKNSLIALGEETLVDQNRFEQELIYYLEKLDITEEKVRLTNHLDYFIETMSNEEYAGRKLNFIAQEIGREINTLGSKANHAGIQKIVVQMKDELEKIKEQILNIL</sequence>
<feature type="domain" description="Endoribonuclease YicC-like C-terminal" evidence="7">
    <location>
        <begin position="165"/>
        <end position="282"/>
    </location>
</feature>
<name>A0A401XHQ5_9FLAO</name>
<reference evidence="8 9" key="1">
    <citation type="submission" date="2018-11" db="EMBL/GenBank/DDBJ databases">
        <title>Schleiferia aggregans sp. nov., a moderately thermophilic heterotrophic bacterium isolated from microbial mats at a terrestrial hot spring.</title>
        <authorList>
            <person name="Iino T."/>
            <person name="Ohkuma M."/>
            <person name="Haruta S."/>
        </authorList>
    </citation>
    <scope>NUCLEOTIDE SEQUENCE [LARGE SCALE GENOMIC DNA]</scope>
    <source>
        <strain evidence="8 9">LA</strain>
    </source>
</reference>
<evidence type="ECO:0000256" key="2">
    <source>
        <dbReference type="ARBA" id="ARBA00022722"/>
    </source>
</evidence>
<dbReference type="PANTHER" id="PTHR30636">
    <property type="entry name" value="UPF0701 PROTEIN YICC"/>
    <property type="match status" value="1"/>
</dbReference>
<dbReference type="EMBL" id="BHZE01000001">
    <property type="protein sequence ID" value="GCD76532.1"/>
    <property type="molecule type" value="Genomic_DNA"/>
</dbReference>
<evidence type="ECO:0000259" key="7">
    <source>
        <dbReference type="Pfam" id="PF08340"/>
    </source>
</evidence>
<gene>
    <name evidence="8" type="ORF">JCM31826_00140</name>
</gene>
<dbReference type="OrthoDB" id="9771229at2"/>
<comment type="cofactor">
    <cofactor evidence="1">
        <name>a divalent metal cation</name>
        <dbReference type="ChEBI" id="CHEBI:60240"/>
    </cofactor>
</comment>
<dbReference type="AlphaFoldDB" id="A0A401XHQ5"/>
<dbReference type="Pfam" id="PF08340">
    <property type="entry name" value="YicC-like_C"/>
    <property type="match status" value="1"/>
</dbReference>
<dbReference type="Proteomes" id="UP000286715">
    <property type="component" value="Unassembled WGS sequence"/>
</dbReference>
<evidence type="ECO:0000256" key="1">
    <source>
        <dbReference type="ARBA" id="ARBA00001968"/>
    </source>
</evidence>
<evidence type="ECO:0000256" key="5">
    <source>
        <dbReference type="ARBA" id="ARBA00035648"/>
    </source>
</evidence>
<feature type="domain" description="Endoribonuclease YicC-like N-terminal" evidence="6">
    <location>
        <begin position="1"/>
        <end position="145"/>
    </location>
</feature>
<dbReference type="GO" id="GO:0016787">
    <property type="term" value="F:hydrolase activity"/>
    <property type="evidence" value="ECO:0007669"/>
    <property type="project" value="UniProtKB-KW"/>
</dbReference>
<dbReference type="GO" id="GO:0004521">
    <property type="term" value="F:RNA endonuclease activity"/>
    <property type="evidence" value="ECO:0007669"/>
    <property type="project" value="InterPro"/>
</dbReference>
<dbReference type="InterPro" id="IPR013527">
    <property type="entry name" value="YicC-like_N"/>
</dbReference>
<evidence type="ECO:0000313" key="8">
    <source>
        <dbReference type="EMBL" id="GCD76532.1"/>
    </source>
</evidence>
<evidence type="ECO:0000259" key="6">
    <source>
        <dbReference type="Pfam" id="PF03755"/>
    </source>
</evidence>
<evidence type="ECO:0008006" key="10">
    <source>
        <dbReference type="Google" id="ProtNLM"/>
    </source>
</evidence>
<dbReference type="InterPro" id="IPR005229">
    <property type="entry name" value="YicC/YloC-like"/>
</dbReference>
<proteinExistence type="inferred from homology"/>
<keyword evidence="9" id="KW-1185">Reference proteome</keyword>
<keyword evidence="3" id="KW-0255">Endonuclease</keyword>
<comment type="caution">
    <text evidence="8">The sequence shown here is derived from an EMBL/GenBank/DDBJ whole genome shotgun (WGS) entry which is preliminary data.</text>
</comment>
<accession>A0A401XHQ5</accession>
<protein>
    <recommendedName>
        <fullName evidence="10">YicC family protein</fullName>
    </recommendedName>
</protein>
<comment type="similarity">
    <text evidence="5">Belongs to the YicC/YloC family.</text>
</comment>
<evidence type="ECO:0000256" key="3">
    <source>
        <dbReference type="ARBA" id="ARBA00022759"/>
    </source>
</evidence>